<dbReference type="RefSeq" id="WP_077931178.1">
    <property type="nucleotide sequence ID" value="NZ_CP014687.1"/>
</dbReference>
<dbReference type="EMBL" id="CP014687">
    <property type="protein sequence ID" value="AQT05395.1"/>
    <property type="molecule type" value="Genomic_DNA"/>
</dbReference>
<dbReference type="GO" id="GO:0008253">
    <property type="term" value="F:5'-nucleotidase activity"/>
    <property type="evidence" value="ECO:0007669"/>
    <property type="project" value="InterPro"/>
</dbReference>
<dbReference type="PANTHER" id="PTHR16504">
    <property type="entry name" value="5'(3')-DEOXYRIBONUCLEOTIDASE"/>
    <property type="match status" value="1"/>
</dbReference>
<sequence>MGTDRLRLAIDMDEVIADAFSAQKLWYYETHGYDWDDEVLRGCHFKELADPKHAAEMEDLLHKGEFFRDLGVMPGAQDALLILSERFEIFITTAAMEYPASCAAKFGWLREHFPFISPLQIVFCGDKSILAADYLVDDNVRHFSRFKGQGILFSASHNQYVDWRPRVENWTEAVSLLNGFADLNS</sequence>
<dbReference type="Gene3D" id="1.10.40.40">
    <property type="entry name" value="Deoxyribonucleotidase, domain 2"/>
    <property type="match status" value="1"/>
</dbReference>
<dbReference type="KEGG" id="aper:A0U91_11585"/>
<protein>
    <submittedName>
        <fullName evidence="3">Uncharacterized protein</fullName>
    </submittedName>
</protein>
<reference evidence="3 4" key="1">
    <citation type="submission" date="2016-03" db="EMBL/GenBank/DDBJ databases">
        <title>Acetic acid bacteria sequencing.</title>
        <authorList>
            <person name="Brandt J."/>
            <person name="Jakob F."/>
            <person name="Vogel R.F."/>
        </authorList>
    </citation>
    <scope>NUCLEOTIDE SEQUENCE [LARGE SCALE GENOMIC DNA]</scope>
    <source>
        <strain evidence="3 4">TMW2.1084</strain>
    </source>
</reference>
<dbReference type="Proteomes" id="UP000189055">
    <property type="component" value="Chromosome"/>
</dbReference>
<dbReference type="SUPFAM" id="SSF56784">
    <property type="entry name" value="HAD-like"/>
    <property type="match status" value="1"/>
</dbReference>
<dbReference type="InterPro" id="IPR023214">
    <property type="entry name" value="HAD_sf"/>
</dbReference>
<evidence type="ECO:0000256" key="2">
    <source>
        <dbReference type="PIRSR" id="PIRSR610708-1"/>
    </source>
</evidence>
<proteinExistence type="inferred from homology"/>
<accession>A0A1U9LG10</accession>
<dbReference type="PANTHER" id="PTHR16504:SF4">
    <property type="entry name" value="5'(3')-DEOXYRIBONUCLEOTIDASE"/>
    <property type="match status" value="1"/>
</dbReference>
<comment type="similarity">
    <text evidence="1">Belongs to the 5'(3')-deoxyribonucleotidase family.</text>
</comment>
<dbReference type="Gene3D" id="3.40.50.1000">
    <property type="entry name" value="HAD superfamily/HAD-like"/>
    <property type="match status" value="1"/>
</dbReference>
<organism evidence="3 4">
    <name type="scientific">Acetobacter persici</name>
    <dbReference type="NCBI Taxonomy" id="1076596"/>
    <lineage>
        <taxon>Bacteria</taxon>
        <taxon>Pseudomonadati</taxon>
        <taxon>Pseudomonadota</taxon>
        <taxon>Alphaproteobacteria</taxon>
        <taxon>Acetobacterales</taxon>
        <taxon>Acetobacteraceae</taxon>
        <taxon>Acetobacter</taxon>
    </lineage>
</organism>
<feature type="active site" description="Nucleophile" evidence="2">
    <location>
        <position position="11"/>
    </location>
</feature>
<dbReference type="GO" id="GO:0009223">
    <property type="term" value="P:pyrimidine deoxyribonucleotide catabolic process"/>
    <property type="evidence" value="ECO:0007669"/>
    <property type="project" value="TreeGrafter"/>
</dbReference>
<dbReference type="SFLD" id="SFLDG01146">
    <property type="entry name" value="C1.2.2"/>
    <property type="match status" value="1"/>
</dbReference>
<gene>
    <name evidence="3" type="ORF">A0U91_11585</name>
</gene>
<dbReference type="AlphaFoldDB" id="A0A1U9LG10"/>
<dbReference type="SFLD" id="SFLDG01126">
    <property type="entry name" value="C1.2:_Nucleotidase_Like"/>
    <property type="match status" value="1"/>
</dbReference>
<name>A0A1U9LG10_9PROT</name>
<evidence type="ECO:0000313" key="3">
    <source>
        <dbReference type="EMBL" id="AQT05395.1"/>
    </source>
</evidence>
<dbReference type="InterPro" id="IPR036412">
    <property type="entry name" value="HAD-like_sf"/>
</dbReference>
<dbReference type="STRING" id="1076596.A0U91_11585"/>
<dbReference type="SFLD" id="SFLDS00003">
    <property type="entry name" value="Haloacid_Dehalogenase"/>
    <property type="match status" value="1"/>
</dbReference>
<dbReference type="InterPro" id="IPR010708">
    <property type="entry name" value="5'(3')-deoxyribonucleotidase"/>
</dbReference>
<evidence type="ECO:0000313" key="4">
    <source>
        <dbReference type="Proteomes" id="UP000189055"/>
    </source>
</evidence>
<feature type="active site" description="Proton donor" evidence="2">
    <location>
        <position position="13"/>
    </location>
</feature>
<evidence type="ECO:0000256" key="1">
    <source>
        <dbReference type="ARBA" id="ARBA00009589"/>
    </source>
</evidence>
<dbReference type="Pfam" id="PF06941">
    <property type="entry name" value="NT5C"/>
    <property type="match status" value="1"/>
</dbReference>